<dbReference type="EMBL" id="JANFYS010000062">
    <property type="protein sequence ID" value="MCQ4771845.1"/>
    <property type="molecule type" value="Genomic_DNA"/>
</dbReference>
<sequence length="146" mass="16761">MYFSAEMESLLREYEAFCAAETERYDRRKQTKDDYVFRRKGMELPMTLSTFTWRFKKILKANDLPTDLNVHSLRHTAASLFIASGTDVGTVAGLLGHSQPSTTLDIYTHAFDKNKKPQARSCRAVWRSELSSEKLYPVALCRKADN</sequence>
<keyword evidence="1" id="KW-0233">DNA recombination</keyword>
<dbReference type="Proteomes" id="UP001204562">
    <property type="component" value="Unassembled WGS sequence"/>
</dbReference>
<gene>
    <name evidence="3" type="ORF">L0P79_11180</name>
    <name evidence="4" type="ORF">NE579_15525</name>
</gene>
<name>A0AAW5JX76_9FIRM</name>
<dbReference type="EMBL" id="JAKNJB010000018">
    <property type="protein sequence ID" value="MCG4527641.1"/>
    <property type="molecule type" value="Genomic_DNA"/>
</dbReference>
<dbReference type="GO" id="GO:0006310">
    <property type="term" value="P:DNA recombination"/>
    <property type="evidence" value="ECO:0007669"/>
    <property type="project" value="UniProtKB-KW"/>
</dbReference>
<reference evidence="3 5" key="1">
    <citation type="submission" date="2022-01" db="EMBL/GenBank/DDBJ databases">
        <title>Collection of gut derived symbiotic bacterial strains cultured from healthy donors.</title>
        <authorList>
            <person name="Lin H."/>
            <person name="Kohout C."/>
            <person name="Waligurski E."/>
            <person name="Pamer E.G."/>
        </authorList>
    </citation>
    <scope>NUCLEOTIDE SEQUENCE [LARGE SCALE GENOMIC DNA]</scope>
    <source>
        <strain evidence="3 5">DFI.3.7</strain>
    </source>
</reference>
<dbReference type="GO" id="GO:0015074">
    <property type="term" value="P:DNA integration"/>
    <property type="evidence" value="ECO:0007669"/>
    <property type="project" value="InterPro"/>
</dbReference>
<dbReference type="Proteomes" id="UP001200313">
    <property type="component" value="Unassembled WGS sequence"/>
</dbReference>
<comment type="caution">
    <text evidence="4">The sequence shown here is derived from an EMBL/GenBank/DDBJ whole genome shotgun (WGS) entry which is preliminary data.</text>
</comment>
<dbReference type="PROSITE" id="PS51898">
    <property type="entry name" value="TYR_RECOMBINASE"/>
    <property type="match status" value="1"/>
</dbReference>
<dbReference type="RefSeq" id="WP_238074255.1">
    <property type="nucleotide sequence ID" value="NZ_JAKNJB010000018.1"/>
</dbReference>
<dbReference type="SUPFAM" id="SSF56349">
    <property type="entry name" value="DNA breaking-rejoining enzymes"/>
    <property type="match status" value="1"/>
</dbReference>
<evidence type="ECO:0000313" key="3">
    <source>
        <dbReference type="EMBL" id="MCG4527641.1"/>
    </source>
</evidence>
<dbReference type="InterPro" id="IPR011010">
    <property type="entry name" value="DNA_brk_join_enz"/>
</dbReference>
<dbReference type="InterPro" id="IPR013762">
    <property type="entry name" value="Integrase-like_cat_sf"/>
</dbReference>
<evidence type="ECO:0000313" key="6">
    <source>
        <dbReference type="Proteomes" id="UP001204562"/>
    </source>
</evidence>
<accession>A0AAW5JX76</accession>
<evidence type="ECO:0000313" key="5">
    <source>
        <dbReference type="Proteomes" id="UP001200313"/>
    </source>
</evidence>
<protein>
    <submittedName>
        <fullName evidence="4">Tyrosine-type recombinase/integrase</fullName>
    </submittedName>
</protein>
<dbReference type="AlphaFoldDB" id="A0AAW5JX76"/>
<dbReference type="Gene3D" id="1.10.443.10">
    <property type="entry name" value="Intergrase catalytic core"/>
    <property type="match status" value="1"/>
</dbReference>
<reference evidence="4" key="2">
    <citation type="submission" date="2022-06" db="EMBL/GenBank/DDBJ databases">
        <title>Isolation of gut microbiota from human fecal samples.</title>
        <authorList>
            <person name="Pamer E.G."/>
            <person name="Barat B."/>
            <person name="Waligurski E."/>
            <person name="Medina S."/>
            <person name="Paddock L."/>
            <person name="Mostad J."/>
        </authorList>
    </citation>
    <scope>NUCLEOTIDE SEQUENCE</scope>
    <source>
        <strain evidence="4">DFI.9.91</strain>
    </source>
</reference>
<dbReference type="GO" id="GO:0003677">
    <property type="term" value="F:DNA binding"/>
    <property type="evidence" value="ECO:0007669"/>
    <property type="project" value="InterPro"/>
</dbReference>
<evidence type="ECO:0000313" key="4">
    <source>
        <dbReference type="EMBL" id="MCQ4771845.1"/>
    </source>
</evidence>
<organism evidence="4 6">
    <name type="scientific">Intestinimonas massiliensis</name>
    <name type="common">ex Afouda et al. 2020</name>
    <dbReference type="NCBI Taxonomy" id="1673721"/>
    <lineage>
        <taxon>Bacteria</taxon>
        <taxon>Bacillati</taxon>
        <taxon>Bacillota</taxon>
        <taxon>Clostridia</taxon>
        <taxon>Eubacteriales</taxon>
        <taxon>Intestinimonas</taxon>
    </lineage>
</organism>
<keyword evidence="5" id="KW-1185">Reference proteome</keyword>
<dbReference type="Pfam" id="PF00589">
    <property type="entry name" value="Phage_integrase"/>
    <property type="match status" value="1"/>
</dbReference>
<feature type="domain" description="Tyr recombinase" evidence="2">
    <location>
        <begin position="1"/>
        <end position="120"/>
    </location>
</feature>
<evidence type="ECO:0000259" key="2">
    <source>
        <dbReference type="PROSITE" id="PS51898"/>
    </source>
</evidence>
<evidence type="ECO:0000256" key="1">
    <source>
        <dbReference type="ARBA" id="ARBA00023172"/>
    </source>
</evidence>
<proteinExistence type="predicted"/>
<dbReference type="InterPro" id="IPR002104">
    <property type="entry name" value="Integrase_catalytic"/>
</dbReference>